<comment type="caution">
    <text evidence="2">The sequence shown here is derived from an EMBL/GenBank/DDBJ whole genome shotgun (WGS) entry which is preliminary data.</text>
</comment>
<dbReference type="Proteomes" id="UP001482620">
    <property type="component" value="Unassembled WGS sequence"/>
</dbReference>
<gene>
    <name evidence="2" type="ORF">ILYODFUR_034260</name>
</gene>
<reference evidence="2 3" key="1">
    <citation type="submission" date="2021-06" db="EMBL/GenBank/DDBJ databases">
        <authorList>
            <person name="Palmer J.M."/>
        </authorList>
    </citation>
    <scope>NUCLEOTIDE SEQUENCE [LARGE SCALE GENOMIC DNA]</scope>
    <source>
        <strain evidence="3">if_2019</strain>
        <tissue evidence="2">Muscle</tissue>
    </source>
</reference>
<feature type="compositionally biased region" description="Polar residues" evidence="1">
    <location>
        <begin position="101"/>
        <end position="112"/>
    </location>
</feature>
<proteinExistence type="predicted"/>
<sequence>MTHAQAFGAQIMSILYLERDPTRSACQHPDHRRGKCRQAPGKLSEDLKLKNAIRGLYLIHCFQYRHEPGNPSENCAAQNTVRTSSFHSHENCSCPLLPTWSQQGKRSASTKLPATRMNKETETRQPQP</sequence>
<evidence type="ECO:0000313" key="3">
    <source>
        <dbReference type="Proteomes" id="UP001482620"/>
    </source>
</evidence>
<organism evidence="2 3">
    <name type="scientific">Ilyodon furcidens</name>
    <name type="common">goldbreast splitfin</name>
    <dbReference type="NCBI Taxonomy" id="33524"/>
    <lineage>
        <taxon>Eukaryota</taxon>
        <taxon>Metazoa</taxon>
        <taxon>Chordata</taxon>
        <taxon>Craniata</taxon>
        <taxon>Vertebrata</taxon>
        <taxon>Euteleostomi</taxon>
        <taxon>Actinopterygii</taxon>
        <taxon>Neopterygii</taxon>
        <taxon>Teleostei</taxon>
        <taxon>Neoteleostei</taxon>
        <taxon>Acanthomorphata</taxon>
        <taxon>Ovalentaria</taxon>
        <taxon>Atherinomorphae</taxon>
        <taxon>Cyprinodontiformes</taxon>
        <taxon>Goodeidae</taxon>
        <taxon>Ilyodon</taxon>
    </lineage>
</organism>
<dbReference type="EMBL" id="JAHRIQ010017693">
    <property type="protein sequence ID" value="MEQ2227104.1"/>
    <property type="molecule type" value="Genomic_DNA"/>
</dbReference>
<feature type="compositionally biased region" description="Basic and acidic residues" evidence="1">
    <location>
        <begin position="117"/>
        <end position="128"/>
    </location>
</feature>
<protein>
    <submittedName>
        <fullName evidence="2">Uncharacterized protein</fullName>
    </submittedName>
</protein>
<evidence type="ECO:0000313" key="2">
    <source>
        <dbReference type="EMBL" id="MEQ2227104.1"/>
    </source>
</evidence>
<evidence type="ECO:0000256" key="1">
    <source>
        <dbReference type="SAM" id="MobiDB-lite"/>
    </source>
</evidence>
<name>A0ABV0T2T3_9TELE</name>
<feature type="region of interest" description="Disordered" evidence="1">
    <location>
        <begin position="101"/>
        <end position="128"/>
    </location>
</feature>
<keyword evidence="3" id="KW-1185">Reference proteome</keyword>
<accession>A0ABV0T2T3</accession>